<organism evidence="1 2">
    <name type="scientific">Ramazzottius varieornatus</name>
    <name type="common">Water bear</name>
    <name type="synonym">Tardigrade</name>
    <dbReference type="NCBI Taxonomy" id="947166"/>
    <lineage>
        <taxon>Eukaryota</taxon>
        <taxon>Metazoa</taxon>
        <taxon>Ecdysozoa</taxon>
        <taxon>Tardigrada</taxon>
        <taxon>Eutardigrada</taxon>
        <taxon>Parachela</taxon>
        <taxon>Hypsibioidea</taxon>
        <taxon>Ramazzottiidae</taxon>
        <taxon>Ramazzottius</taxon>
    </lineage>
</organism>
<dbReference type="AlphaFoldDB" id="A0A1D1VFK8"/>
<name>A0A1D1VFK8_RAMVA</name>
<proteinExistence type="predicted"/>
<sequence length="197" mass="22473">MQLSTIARPKRTHFLNHTQKKTMAQHYQRSNRTISAQKWWKRLRGIFTAKDGRFLVAGNQDLASSLTGFDVLLEVHLDDVQKRPASKSLSVALIAKRLARLEVERQPSVSRKVASETLTFLVILTAQQMVPTSLPTSDLRENFSVSWNIVPGWSSPSTNRIQQFGLTFESLRGPCNMRKRKDEDGWYASRKRESAVC</sequence>
<gene>
    <name evidence="1" type="primary">RvY_08929</name>
    <name evidence="1" type="synonym">RvY_08929.1</name>
    <name evidence="1" type="ORF">RvY_08929-1</name>
</gene>
<accession>A0A1D1VFK8</accession>
<dbReference type="EMBL" id="BDGG01000004">
    <property type="protein sequence ID" value="GAU97673.1"/>
    <property type="molecule type" value="Genomic_DNA"/>
</dbReference>
<evidence type="ECO:0000313" key="1">
    <source>
        <dbReference type="EMBL" id="GAU97673.1"/>
    </source>
</evidence>
<dbReference type="Proteomes" id="UP000186922">
    <property type="component" value="Unassembled WGS sequence"/>
</dbReference>
<reference evidence="1 2" key="1">
    <citation type="journal article" date="2016" name="Nat. Commun.">
        <title>Extremotolerant tardigrade genome and improved radiotolerance of human cultured cells by tardigrade-unique protein.</title>
        <authorList>
            <person name="Hashimoto T."/>
            <person name="Horikawa D.D."/>
            <person name="Saito Y."/>
            <person name="Kuwahara H."/>
            <person name="Kozuka-Hata H."/>
            <person name="Shin-I T."/>
            <person name="Minakuchi Y."/>
            <person name="Ohishi K."/>
            <person name="Motoyama A."/>
            <person name="Aizu T."/>
            <person name="Enomoto A."/>
            <person name="Kondo K."/>
            <person name="Tanaka S."/>
            <person name="Hara Y."/>
            <person name="Koshikawa S."/>
            <person name="Sagara H."/>
            <person name="Miura T."/>
            <person name="Yokobori S."/>
            <person name="Miyagawa K."/>
            <person name="Suzuki Y."/>
            <person name="Kubo T."/>
            <person name="Oyama M."/>
            <person name="Kohara Y."/>
            <person name="Fujiyama A."/>
            <person name="Arakawa K."/>
            <person name="Katayama T."/>
            <person name="Toyoda A."/>
            <person name="Kunieda T."/>
        </authorList>
    </citation>
    <scope>NUCLEOTIDE SEQUENCE [LARGE SCALE GENOMIC DNA]</scope>
    <source>
        <strain evidence="1 2">YOKOZUNA-1</strain>
    </source>
</reference>
<comment type="caution">
    <text evidence="1">The sequence shown here is derived from an EMBL/GenBank/DDBJ whole genome shotgun (WGS) entry which is preliminary data.</text>
</comment>
<keyword evidence="2" id="KW-1185">Reference proteome</keyword>
<evidence type="ECO:0000313" key="2">
    <source>
        <dbReference type="Proteomes" id="UP000186922"/>
    </source>
</evidence>
<protein>
    <submittedName>
        <fullName evidence="1">Uncharacterized protein</fullName>
    </submittedName>
</protein>